<dbReference type="EMBL" id="VYKJ01000001">
    <property type="protein sequence ID" value="KAA9002573.1"/>
    <property type="molecule type" value="Genomic_DNA"/>
</dbReference>
<protein>
    <submittedName>
        <fullName evidence="2">DUF2645 family protein</fullName>
    </submittedName>
</protein>
<keyword evidence="1" id="KW-0472">Membrane</keyword>
<keyword evidence="1" id="KW-1133">Transmembrane helix</keyword>
<dbReference type="EMBL" id="VYKJ01000001">
    <property type="protein sequence ID" value="KAA9003139.1"/>
    <property type="molecule type" value="Genomic_DNA"/>
</dbReference>
<keyword evidence="4" id="KW-1185">Reference proteome</keyword>
<dbReference type="AlphaFoldDB" id="A0A5J5G6B8"/>
<organism evidence="2 4">
    <name type="scientific">Affinibrenneria salicis</name>
    <dbReference type="NCBI Taxonomy" id="2590031"/>
    <lineage>
        <taxon>Bacteria</taxon>
        <taxon>Pseudomonadati</taxon>
        <taxon>Pseudomonadota</taxon>
        <taxon>Gammaproteobacteria</taxon>
        <taxon>Enterobacterales</taxon>
        <taxon>Pectobacteriaceae</taxon>
        <taxon>Affinibrenneria</taxon>
    </lineage>
</organism>
<proteinExistence type="predicted"/>
<gene>
    <name evidence="2" type="ORF">FJU30_00805</name>
    <name evidence="3" type="ORF">FJU30_03960</name>
</gene>
<evidence type="ECO:0000313" key="2">
    <source>
        <dbReference type="EMBL" id="KAA9002573.1"/>
    </source>
</evidence>
<evidence type="ECO:0000313" key="4">
    <source>
        <dbReference type="Proteomes" id="UP000335415"/>
    </source>
</evidence>
<evidence type="ECO:0000313" key="3">
    <source>
        <dbReference type="EMBL" id="KAA9003139.1"/>
    </source>
</evidence>
<accession>A0A5J5G6B8</accession>
<keyword evidence="1" id="KW-0812">Transmembrane</keyword>
<feature type="transmembrane region" description="Helical" evidence="1">
    <location>
        <begin position="21"/>
        <end position="40"/>
    </location>
</feature>
<evidence type="ECO:0000256" key="1">
    <source>
        <dbReference type="SAM" id="Phobius"/>
    </source>
</evidence>
<dbReference type="OrthoDB" id="6594879at2"/>
<feature type="transmembrane region" description="Helical" evidence="1">
    <location>
        <begin position="67"/>
        <end position="85"/>
    </location>
</feature>
<name>A0A5J5G6B8_9GAMM</name>
<sequence>MPEKKIRCENNGSERMNGKHFTFSFIYALFCFFNIAYFSYFKQEQYVDGDEVKTACDAYRIFMVDDIRSTTAPLTFIMLLPFFIYA</sequence>
<dbReference type="Proteomes" id="UP000335415">
    <property type="component" value="Unassembled WGS sequence"/>
</dbReference>
<comment type="caution">
    <text evidence="2">The sequence shown here is derived from an EMBL/GenBank/DDBJ whole genome shotgun (WGS) entry which is preliminary data.</text>
</comment>
<dbReference type="InterPro" id="IPR022553">
    <property type="entry name" value="DUF2645"/>
</dbReference>
<reference evidence="2 4" key="1">
    <citation type="submission" date="2019-09" db="EMBL/GenBank/DDBJ databases">
        <authorList>
            <person name="Li Y."/>
        </authorList>
    </citation>
    <scope>NUCLEOTIDE SEQUENCE [LARGE SCALE GENOMIC DNA]</scope>
    <source>
        <strain evidence="2 4">L3-3HA</strain>
    </source>
</reference>
<dbReference type="Pfam" id="PF10840">
    <property type="entry name" value="DUF2645"/>
    <property type="match status" value="1"/>
</dbReference>